<evidence type="ECO:0000313" key="9">
    <source>
        <dbReference type="EMBL" id="KAF2870145.1"/>
    </source>
</evidence>
<evidence type="ECO:0000259" key="8">
    <source>
        <dbReference type="Pfam" id="PF20684"/>
    </source>
</evidence>
<sequence>MAYHFSAYVQILMIVINVIFVALRSWTRFTAKAPWQYADILVPLSFSFNLTLASLFLTMDISSGYTKTIPGRKMAAFWVPVVYAFANTLPKLAILDIYNHIFFHVRWAYRTIQVVTFILVGNAVAYIIATLCNCRPLAFTWDKSMKGQCGNTIKLYSMSSIPNIVTDVAIILIPIPIILKLQMSKRVKFGVLTTFLVGTIGLAASIARFAFFINIKKIKSSGGRLDISTTCEVTCYLISACVLHMRPLIDTLILRFKSTIRAASSYGSTNPKSTTKITAPGSGKRHTFQHTNESEGDLIEPLPEGDPGIYVLKTIAVHRTKQQEDV</sequence>
<evidence type="ECO:0000256" key="3">
    <source>
        <dbReference type="ARBA" id="ARBA00022989"/>
    </source>
</evidence>
<comment type="caution">
    <text evidence="9">The sequence shown here is derived from an EMBL/GenBank/DDBJ whole genome shotgun (WGS) entry which is preliminary data.</text>
</comment>
<dbReference type="EMBL" id="JAADJZ010000014">
    <property type="protein sequence ID" value="KAF2870145.1"/>
    <property type="molecule type" value="Genomic_DNA"/>
</dbReference>
<dbReference type="OrthoDB" id="444631at2759"/>
<evidence type="ECO:0000313" key="10">
    <source>
        <dbReference type="Proteomes" id="UP000481861"/>
    </source>
</evidence>
<dbReference type="AlphaFoldDB" id="A0A7C8MLX0"/>
<feature type="transmembrane region" description="Helical" evidence="7">
    <location>
        <begin position="38"/>
        <end position="57"/>
    </location>
</feature>
<dbReference type="GO" id="GO:0016020">
    <property type="term" value="C:membrane"/>
    <property type="evidence" value="ECO:0007669"/>
    <property type="project" value="UniProtKB-SubCell"/>
</dbReference>
<feature type="region of interest" description="Disordered" evidence="6">
    <location>
        <begin position="267"/>
        <end position="299"/>
    </location>
</feature>
<reference evidence="9 10" key="1">
    <citation type="submission" date="2020-01" db="EMBL/GenBank/DDBJ databases">
        <authorList>
            <consortium name="DOE Joint Genome Institute"/>
            <person name="Haridas S."/>
            <person name="Albert R."/>
            <person name="Binder M."/>
            <person name="Bloem J."/>
            <person name="Labutti K."/>
            <person name="Salamov A."/>
            <person name="Andreopoulos B."/>
            <person name="Baker S.E."/>
            <person name="Barry K."/>
            <person name="Bills G."/>
            <person name="Bluhm B.H."/>
            <person name="Cannon C."/>
            <person name="Castanera R."/>
            <person name="Culley D.E."/>
            <person name="Daum C."/>
            <person name="Ezra D."/>
            <person name="Gonzalez J.B."/>
            <person name="Henrissat B."/>
            <person name="Kuo A."/>
            <person name="Liang C."/>
            <person name="Lipzen A."/>
            <person name="Lutzoni F."/>
            <person name="Magnuson J."/>
            <person name="Mondo S."/>
            <person name="Nolan M."/>
            <person name="Ohm R."/>
            <person name="Pangilinan J."/>
            <person name="Park H.-J.H."/>
            <person name="Ramirez L."/>
            <person name="Alfaro M."/>
            <person name="Sun H."/>
            <person name="Tritt A."/>
            <person name="Yoshinaga Y."/>
            <person name="Zwiers L.-H.L."/>
            <person name="Turgeon B.G."/>
            <person name="Goodwin S.B."/>
            <person name="Spatafora J.W."/>
            <person name="Crous P.W."/>
            <person name="Grigoriev I.V."/>
        </authorList>
    </citation>
    <scope>NUCLEOTIDE SEQUENCE [LARGE SCALE GENOMIC DNA]</scope>
    <source>
        <strain evidence="9 10">CBS 611.86</strain>
    </source>
</reference>
<keyword evidence="10" id="KW-1185">Reference proteome</keyword>
<feature type="transmembrane region" description="Helical" evidence="7">
    <location>
        <begin position="107"/>
        <end position="129"/>
    </location>
</feature>
<feature type="domain" description="Rhodopsin" evidence="8">
    <location>
        <begin position="23"/>
        <end position="250"/>
    </location>
</feature>
<evidence type="ECO:0000256" key="4">
    <source>
        <dbReference type="ARBA" id="ARBA00023136"/>
    </source>
</evidence>
<dbReference type="InterPro" id="IPR052337">
    <property type="entry name" value="SAT4-like"/>
</dbReference>
<evidence type="ECO:0000256" key="7">
    <source>
        <dbReference type="SAM" id="Phobius"/>
    </source>
</evidence>
<dbReference type="PANTHER" id="PTHR33048:SF47">
    <property type="entry name" value="INTEGRAL MEMBRANE PROTEIN-RELATED"/>
    <property type="match status" value="1"/>
</dbReference>
<accession>A0A7C8MLX0</accession>
<feature type="transmembrane region" description="Helical" evidence="7">
    <location>
        <begin position="161"/>
        <end position="179"/>
    </location>
</feature>
<organism evidence="9 10">
    <name type="scientific">Massariosphaeria phaeospora</name>
    <dbReference type="NCBI Taxonomy" id="100035"/>
    <lineage>
        <taxon>Eukaryota</taxon>
        <taxon>Fungi</taxon>
        <taxon>Dikarya</taxon>
        <taxon>Ascomycota</taxon>
        <taxon>Pezizomycotina</taxon>
        <taxon>Dothideomycetes</taxon>
        <taxon>Pleosporomycetidae</taxon>
        <taxon>Pleosporales</taxon>
        <taxon>Pleosporales incertae sedis</taxon>
        <taxon>Massariosphaeria</taxon>
    </lineage>
</organism>
<evidence type="ECO:0000256" key="5">
    <source>
        <dbReference type="ARBA" id="ARBA00038359"/>
    </source>
</evidence>
<evidence type="ECO:0000256" key="6">
    <source>
        <dbReference type="SAM" id="MobiDB-lite"/>
    </source>
</evidence>
<dbReference type="InterPro" id="IPR049326">
    <property type="entry name" value="Rhodopsin_dom_fungi"/>
</dbReference>
<keyword evidence="2 7" id="KW-0812">Transmembrane</keyword>
<comment type="subcellular location">
    <subcellularLocation>
        <location evidence="1">Membrane</location>
        <topology evidence="1">Multi-pass membrane protein</topology>
    </subcellularLocation>
</comment>
<proteinExistence type="inferred from homology"/>
<name>A0A7C8MLX0_9PLEO</name>
<dbReference type="Pfam" id="PF20684">
    <property type="entry name" value="Fung_rhodopsin"/>
    <property type="match status" value="1"/>
</dbReference>
<comment type="similarity">
    <text evidence="5">Belongs to the SAT4 family.</text>
</comment>
<evidence type="ECO:0000256" key="1">
    <source>
        <dbReference type="ARBA" id="ARBA00004141"/>
    </source>
</evidence>
<feature type="transmembrane region" description="Helical" evidence="7">
    <location>
        <begin position="77"/>
        <end position="95"/>
    </location>
</feature>
<feature type="transmembrane region" description="Helical" evidence="7">
    <location>
        <begin position="191"/>
        <end position="211"/>
    </location>
</feature>
<gene>
    <name evidence="9" type="ORF">BDV95DRAFT_575160</name>
</gene>
<feature type="compositionally biased region" description="Polar residues" evidence="6">
    <location>
        <begin position="267"/>
        <end position="277"/>
    </location>
</feature>
<protein>
    <recommendedName>
        <fullName evidence="8">Rhodopsin domain-containing protein</fullName>
    </recommendedName>
</protein>
<keyword evidence="3 7" id="KW-1133">Transmembrane helix</keyword>
<keyword evidence="4 7" id="KW-0472">Membrane</keyword>
<dbReference type="Proteomes" id="UP000481861">
    <property type="component" value="Unassembled WGS sequence"/>
</dbReference>
<evidence type="ECO:0000256" key="2">
    <source>
        <dbReference type="ARBA" id="ARBA00022692"/>
    </source>
</evidence>
<feature type="transmembrane region" description="Helical" evidence="7">
    <location>
        <begin position="6"/>
        <end position="26"/>
    </location>
</feature>
<dbReference type="PANTHER" id="PTHR33048">
    <property type="entry name" value="PTH11-LIKE INTEGRAL MEMBRANE PROTEIN (AFU_ORTHOLOGUE AFUA_5G11245)"/>
    <property type="match status" value="1"/>
</dbReference>